<gene>
    <name evidence="1" type="ORF">CLOHIR_00326</name>
</gene>
<dbReference type="Proteomes" id="UP000003178">
    <property type="component" value="Unassembled WGS sequence"/>
</dbReference>
<comment type="caution">
    <text evidence="1">The sequence shown here is derived from an EMBL/GenBank/DDBJ whole genome shotgun (WGS) entry which is preliminary data.</text>
</comment>
<name>B6FWS7_PEPHT</name>
<dbReference type="HOGENOM" id="CLU_102883_0_0_9"/>
<keyword evidence="2" id="KW-1185">Reference proteome</keyword>
<dbReference type="AlphaFoldDB" id="B6FWS7"/>
<protein>
    <submittedName>
        <fullName evidence="1">Uncharacterized protein</fullName>
    </submittedName>
</protein>
<reference evidence="1 2" key="1">
    <citation type="submission" date="2008-09" db="EMBL/GenBank/DDBJ databases">
        <authorList>
            <person name="Fulton L."/>
            <person name="Clifton S."/>
            <person name="Fulton B."/>
            <person name="Xu J."/>
            <person name="Minx P."/>
            <person name="Pepin K.H."/>
            <person name="Johnson M."/>
            <person name="Thiruvilangam P."/>
            <person name="Bhonagiri V."/>
            <person name="Nash W.E."/>
            <person name="Mardis E.R."/>
            <person name="Wilson R.K."/>
        </authorList>
    </citation>
    <scope>NUCLEOTIDE SEQUENCE [LARGE SCALE GENOMIC DNA]</scope>
    <source>
        <strain evidence="1 2">DSM 13275</strain>
    </source>
</reference>
<accession>B6FWS7</accession>
<dbReference type="eggNOG" id="ENOG50335NB">
    <property type="taxonomic scope" value="Bacteria"/>
</dbReference>
<dbReference type="RefSeq" id="WP_006439248.1">
    <property type="nucleotide sequence ID" value="NZ_DS995355.1"/>
</dbReference>
<sequence>MVSKEILTLGMELANIVGNRSVESIFDKINVAKKKGDNEETIIKLEEIINELISDKNNLIQIAQAYQEKIITQKITDNEIEYIIENIIPLAEQILKKTAFEEEEKEKIKEGLEIIKSIISKETITILQILGFNFKKSLGEPLTDLVESLIREKVKKVDTEIEKLIIKREIEFLKLCSDEDRYNRFLGLQNN</sequence>
<proteinExistence type="predicted"/>
<dbReference type="STRING" id="500633.CLOHIR_00326"/>
<evidence type="ECO:0000313" key="1">
    <source>
        <dbReference type="EMBL" id="EEA85988.1"/>
    </source>
</evidence>
<reference evidence="1 2" key="2">
    <citation type="submission" date="2008-10" db="EMBL/GenBank/DDBJ databases">
        <title>Draft genome sequence of Clostridium hiranonis (DSM 13275).</title>
        <authorList>
            <person name="Sudarsanam P."/>
            <person name="Ley R."/>
            <person name="Guruge J."/>
            <person name="Turnbaugh P.J."/>
            <person name="Mahowald M."/>
            <person name="Liep D."/>
            <person name="Gordon J."/>
        </authorList>
    </citation>
    <scope>NUCLEOTIDE SEQUENCE [LARGE SCALE GENOMIC DNA]</scope>
    <source>
        <strain evidence="1 2">DSM 13275</strain>
    </source>
</reference>
<dbReference type="OrthoDB" id="2606754at2"/>
<evidence type="ECO:0000313" key="2">
    <source>
        <dbReference type="Proteomes" id="UP000003178"/>
    </source>
</evidence>
<dbReference type="EMBL" id="ABWP01000011">
    <property type="protein sequence ID" value="EEA85988.1"/>
    <property type="molecule type" value="Genomic_DNA"/>
</dbReference>
<organism evidence="1 2">
    <name type="scientific">Peptacetobacter hiranonis (strain DSM 13275 / JCM 10541 / KCTC 15199 / TO-931)</name>
    <name type="common">Clostridium hiranonis</name>
    <dbReference type="NCBI Taxonomy" id="500633"/>
    <lineage>
        <taxon>Bacteria</taxon>
        <taxon>Bacillati</taxon>
        <taxon>Bacillota</taxon>
        <taxon>Clostridia</taxon>
        <taxon>Peptostreptococcales</taxon>
        <taxon>Peptostreptococcaceae</taxon>
        <taxon>Peptacetobacter</taxon>
    </lineage>
</organism>